<evidence type="ECO:0000256" key="1">
    <source>
        <dbReference type="SAM" id="SignalP"/>
    </source>
</evidence>
<reference evidence="3 4" key="1">
    <citation type="submission" date="2024-11" db="EMBL/GenBank/DDBJ databases">
        <title>Chromosome-level genome assembly of the freshwater bivalve Anodonta woodiana.</title>
        <authorList>
            <person name="Chen X."/>
        </authorList>
    </citation>
    <scope>NUCLEOTIDE SEQUENCE [LARGE SCALE GENOMIC DNA]</scope>
    <source>
        <strain evidence="3">MN2024</strain>
        <tissue evidence="3">Gills</tissue>
    </source>
</reference>
<sequence length="266" mass="30617">MPMYSFVILYVVAGIWTTCVCSSVENGDTNTSKLSDEPECRNVVYQFGGSRRQCIIKKELDDAIEKVSMLQNRSEENVGEQLQELLKRIQGMVRGIDGKLEQLEAFENRIEEKLDRIAEKISPDIDNARSCNRTCPIGYEYYQPDKFCYRVHKVCKSWYDARDVCRQDGGDLISLKSSNFEFFNEVARSSTGFCFNSYVWVGATDIGSAGTWFWLNGEKILSTFWYPGEPNNPVDNEHCAFFNYFPSKLDDYLCSTESNFLCQIYL</sequence>
<dbReference type="Proteomes" id="UP001634394">
    <property type="component" value="Unassembled WGS sequence"/>
</dbReference>
<dbReference type="SUPFAM" id="SSF56436">
    <property type="entry name" value="C-type lectin-like"/>
    <property type="match status" value="1"/>
</dbReference>
<dbReference type="EMBL" id="JBJQND010000008">
    <property type="protein sequence ID" value="KAL3867801.1"/>
    <property type="molecule type" value="Genomic_DNA"/>
</dbReference>
<dbReference type="Gene3D" id="3.10.100.10">
    <property type="entry name" value="Mannose-Binding Protein A, subunit A"/>
    <property type="match status" value="1"/>
</dbReference>
<evidence type="ECO:0000259" key="2">
    <source>
        <dbReference type="PROSITE" id="PS50041"/>
    </source>
</evidence>
<dbReference type="CDD" id="cd00037">
    <property type="entry name" value="CLECT"/>
    <property type="match status" value="1"/>
</dbReference>
<dbReference type="InterPro" id="IPR001304">
    <property type="entry name" value="C-type_lectin-like"/>
</dbReference>
<feature type="signal peptide" evidence="1">
    <location>
        <begin position="1"/>
        <end position="21"/>
    </location>
</feature>
<dbReference type="PANTHER" id="PTHR22801">
    <property type="entry name" value="LITHOSTATHINE"/>
    <property type="match status" value="1"/>
</dbReference>
<dbReference type="Pfam" id="PF00059">
    <property type="entry name" value="Lectin_C"/>
    <property type="match status" value="1"/>
</dbReference>
<evidence type="ECO:0000313" key="4">
    <source>
        <dbReference type="Proteomes" id="UP001634394"/>
    </source>
</evidence>
<feature type="domain" description="C-type lectin" evidence="2">
    <location>
        <begin position="144"/>
        <end position="263"/>
    </location>
</feature>
<name>A0ABD3W1P7_SINWO</name>
<gene>
    <name evidence="3" type="ORF">ACJMK2_040648</name>
</gene>
<keyword evidence="4" id="KW-1185">Reference proteome</keyword>
<organism evidence="3 4">
    <name type="scientific">Sinanodonta woodiana</name>
    <name type="common">Chinese pond mussel</name>
    <name type="synonym">Anodonta woodiana</name>
    <dbReference type="NCBI Taxonomy" id="1069815"/>
    <lineage>
        <taxon>Eukaryota</taxon>
        <taxon>Metazoa</taxon>
        <taxon>Spiralia</taxon>
        <taxon>Lophotrochozoa</taxon>
        <taxon>Mollusca</taxon>
        <taxon>Bivalvia</taxon>
        <taxon>Autobranchia</taxon>
        <taxon>Heteroconchia</taxon>
        <taxon>Palaeoheterodonta</taxon>
        <taxon>Unionida</taxon>
        <taxon>Unionoidea</taxon>
        <taxon>Unionidae</taxon>
        <taxon>Unioninae</taxon>
        <taxon>Sinanodonta</taxon>
    </lineage>
</organism>
<dbReference type="InterPro" id="IPR016187">
    <property type="entry name" value="CTDL_fold"/>
</dbReference>
<dbReference type="InterPro" id="IPR050801">
    <property type="entry name" value="Ca-Dep_Lectins_ImmuneDev"/>
</dbReference>
<protein>
    <recommendedName>
        <fullName evidence="2">C-type lectin domain-containing protein</fullName>
    </recommendedName>
</protein>
<dbReference type="PROSITE" id="PS50041">
    <property type="entry name" value="C_TYPE_LECTIN_2"/>
    <property type="match status" value="1"/>
</dbReference>
<dbReference type="PANTHER" id="PTHR22801:SF63">
    <property type="entry name" value="C-TYPE LECTIN DOMAIN-CONTAINING PROTEIN"/>
    <property type="match status" value="1"/>
</dbReference>
<dbReference type="InterPro" id="IPR016186">
    <property type="entry name" value="C-type_lectin-like/link_sf"/>
</dbReference>
<dbReference type="AlphaFoldDB" id="A0ABD3W1P7"/>
<evidence type="ECO:0000313" key="3">
    <source>
        <dbReference type="EMBL" id="KAL3867801.1"/>
    </source>
</evidence>
<proteinExistence type="predicted"/>
<keyword evidence="1" id="KW-0732">Signal</keyword>
<dbReference type="SMART" id="SM00034">
    <property type="entry name" value="CLECT"/>
    <property type="match status" value="1"/>
</dbReference>
<feature type="chain" id="PRO_5044884058" description="C-type lectin domain-containing protein" evidence="1">
    <location>
        <begin position="22"/>
        <end position="266"/>
    </location>
</feature>
<accession>A0ABD3W1P7</accession>
<comment type="caution">
    <text evidence="3">The sequence shown here is derived from an EMBL/GenBank/DDBJ whole genome shotgun (WGS) entry which is preliminary data.</text>
</comment>